<organism evidence="4 5">
    <name type="scientific">Alkalicella caledoniensis</name>
    <dbReference type="NCBI Taxonomy" id="2731377"/>
    <lineage>
        <taxon>Bacteria</taxon>
        <taxon>Bacillati</taxon>
        <taxon>Bacillota</taxon>
        <taxon>Clostridia</taxon>
        <taxon>Eubacteriales</taxon>
        <taxon>Proteinivoracaceae</taxon>
        <taxon>Alkalicella</taxon>
    </lineage>
</organism>
<feature type="compositionally biased region" description="Acidic residues" evidence="1">
    <location>
        <begin position="113"/>
        <end position="125"/>
    </location>
</feature>
<keyword evidence="2" id="KW-0812">Transmembrane</keyword>
<feature type="region of interest" description="Disordered" evidence="1">
    <location>
        <begin position="79"/>
        <end position="125"/>
    </location>
</feature>
<name>A0A7G9W918_ALKCA</name>
<reference evidence="4 5" key="1">
    <citation type="submission" date="2020-07" db="EMBL/GenBank/DDBJ databases">
        <title>Alkalicella. sp. LB2 genome.</title>
        <authorList>
            <person name="Postec A."/>
            <person name="Quemeneur M."/>
        </authorList>
    </citation>
    <scope>NUCLEOTIDE SEQUENCE [LARGE SCALE GENOMIC DNA]</scope>
    <source>
        <strain evidence="4 5">LB2</strain>
    </source>
</reference>
<proteinExistence type="predicted"/>
<dbReference type="RefSeq" id="WP_213165545.1">
    <property type="nucleotide sequence ID" value="NZ_CP058559.1"/>
</dbReference>
<evidence type="ECO:0000259" key="3">
    <source>
        <dbReference type="Pfam" id="PF01551"/>
    </source>
</evidence>
<dbReference type="CDD" id="cd12797">
    <property type="entry name" value="M23_peptidase"/>
    <property type="match status" value="1"/>
</dbReference>
<dbReference type="EMBL" id="CP058559">
    <property type="protein sequence ID" value="QNO15180.1"/>
    <property type="molecule type" value="Genomic_DNA"/>
</dbReference>
<dbReference type="GO" id="GO:0004222">
    <property type="term" value="F:metalloendopeptidase activity"/>
    <property type="evidence" value="ECO:0007669"/>
    <property type="project" value="TreeGrafter"/>
</dbReference>
<evidence type="ECO:0000313" key="4">
    <source>
        <dbReference type="EMBL" id="QNO15180.1"/>
    </source>
</evidence>
<evidence type="ECO:0000256" key="2">
    <source>
        <dbReference type="SAM" id="Phobius"/>
    </source>
</evidence>
<keyword evidence="2" id="KW-1133">Transmembrane helix</keyword>
<dbReference type="PANTHER" id="PTHR21666">
    <property type="entry name" value="PEPTIDASE-RELATED"/>
    <property type="match status" value="1"/>
</dbReference>
<feature type="transmembrane region" description="Helical" evidence="2">
    <location>
        <begin position="50"/>
        <end position="67"/>
    </location>
</feature>
<feature type="domain" description="M23ase beta-sheet core" evidence="3">
    <location>
        <begin position="166"/>
        <end position="265"/>
    </location>
</feature>
<protein>
    <submittedName>
        <fullName evidence="4">M23 family metallopeptidase</fullName>
    </submittedName>
</protein>
<dbReference type="Proteomes" id="UP000516160">
    <property type="component" value="Chromosome"/>
</dbReference>
<gene>
    <name evidence="4" type="ORF">HYG86_10605</name>
</gene>
<dbReference type="InterPro" id="IPR050570">
    <property type="entry name" value="Cell_wall_metabolism_enzyme"/>
</dbReference>
<dbReference type="SUPFAM" id="SSF51261">
    <property type="entry name" value="Duplicated hybrid motif"/>
    <property type="match status" value="1"/>
</dbReference>
<dbReference type="KEGG" id="acae:HYG86_10605"/>
<evidence type="ECO:0000313" key="5">
    <source>
        <dbReference type="Proteomes" id="UP000516160"/>
    </source>
</evidence>
<sequence length="270" mass="31053">MEKMNKIKNVIKKGFIQTKEFFTKVFKSIKENVVKGFTKFLALPKYMKTTIVYICLVAIIFGGVTWWQRSQMPFNIIANRPPVEDPVEKEPDLPGETDLDDPEDDKRESPGKEEEDEEISEEDIDSEPVFDISNEIMWPIDGLRSIEGKFREEFQYRDDGQPYYLDGIIIAATKGSNVRAALPGEVVDIAESYLYGKVVKVVYVDQDKVLWESIYYNLENTKVEIGQNLTVGDSIGSVGSNYLNQSFSEEHLYFELKKNKQNVDPELYLN</sequence>
<accession>A0A7G9W918</accession>
<feature type="compositionally biased region" description="Acidic residues" evidence="1">
    <location>
        <begin position="93"/>
        <end position="103"/>
    </location>
</feature>
<dbReference type="Gene3D" id="2.70.70.10">
    <property type="entry name" value="Glucose Permease (Domain IIA)"/>
    <property type="match status" value="1"/>
</dbReference>
<dbReference type="InterPro" id="IPR011055">
    <property type="entry name" value="Dup_hybrid_motif"/>
</dbReference>
<keyword evidence="2" id="KW-0472">Membrane</keyword>
<dbReference type="InterPro" id="IPR016047">
    <property type="entry name" value="M23ase_b-sheet_dom"/>
</dbReference>
<dbReference type="Pfam" id="PF01551">
    <property type="entry name" value="Peptidase_M23"/>
    <property type="match status" value="1"/>
</dbReference>
<evidence type="ECO:0000256" key="1">
    <source>
        <dbReference type="SAM" id="MobiDB-lite"/>
    </source>
</evidence>
<dbReference type="AlphaFoldDB" id="A0A7G9W918"/>
<keyword evidence="5" id="KW-1185">Reference proteome</keyword>
<feature type="compositionally biased region" description="Basic and acidic residues" evidence="1">
    <location>
        <begin position="82"/>
        <end position="92"/>
    </location>
</feature>
<dbReference type="PANTHER" id="PTHR21666:SF270">
    <property type="entry name" value="MUREIN HYDROLASE ACTIVATOR ENVC"/>
    <property type="match status" value="1"/>
</dbReference>